<name>A0ACB8REA9_9AGAM</name>
<keyword evidence="2" id="KW-1185">Reference proteome</keyword>
<reference evidence="1" key="2">
    <citation type="journal article" date="2022" name="New Phytol.">
        <title>Evolutionary transition to the ectomycorrhizal habit in the genomes of a hyperdiverse lineage of mushroom-forming fungi.</title>
        <authorList>
            <person name="Looney B."/>
            <person name="Miyauchi S."/>
            <person name="Morin E."/>
            <person name="Drula E."/>
            <person name="Courty P.E."/>
            <person name="Kohler A."/>
            <person name="Kuo A."/>
            <person name="LaButti K."/>
            <person name="Pangilinan J."/>
            <person name="Lipzen A."/>
            <person name="Riley R."/>
            <person name="Andreopoulos W."/>
            <person name="He G."/>
            <person name="Johnson J."/>
            <person name="Nolan M."/>
            <person name="Tritt A."/>
            <person name="Barry K.W."/>
            <person name="Grigoriev I.V."/>
            <person name="Nagy L.G."/>
            <person name="Hibbett D."/>
            <person name="Henrissat B."/>
            <person name="Matheny P.B."/>
            <person name="Labbe J."/>
            <person name="Martin F.M."/>
        </authorList>
    </citation>
    <scope>NUCLEOTIDE SEQUENCE</scope>
    <source>
        <strain evidence="1">FP105234-sp</strain>
    </source>
</reference>
<gene>
    <name evidence="1" type="ORF">FA95DRAFT_584719</name>
</gene>
<evidence type="ECO:0000313" key="1">
    <source>
        <dbReference type="EMBL" id="KAI0042352.1"/>
    </source>
</evidence>
<reference evidence="1" key="1">
    <citation type="submission" date="2021-02" db="EMBL/GenBank/DDBJ databases">
        <authorList>
            <consortium name="DOE Joint Genome Institute"/>
            <person name="Ahrendt S."/>
            <person name="Looney B.P."/>
            <person name="Miyauchi S."/>
            <person name="Morin E."/>
            <person name="Drula E."/>
            <person name="Courty P.E."/>
            <person name="Chicoki N."/>
            <person name="Fauchery L."/>
            <person name="Kohler A."/>
            <person name="Kuo A."/>
            <person name="Labutti K."/>
            <person name="Pangilinan J."/>
            <person name="Lipzen A."/>
            <person name="Riley R."/>
            <person name="Andreopoulos W."/>
            <person name="He G."/>
            <person name="Johnson J."/>
            <person name="Barry K.W."/>
            <person name="Grigoriev I.V."/>
            <person name="Nagy L."/>
            <person name="Hibbett D."/>
            <person name="Henrissat B."/>
            <person name="Matheny P.B."/>
            <person name="Labbe J."/>
            <person name="Martin F."/>
        </authorList>
    </citation>
    <scope>NUCLEOTIDE SEQUENCE</scope>
    <source>
        <strain evidence="1">FP105234-sp</strain>
    </source>
</reference>
<protein>
    <submittedName>
        <fullName evidence="1">Uncharacterized protein</fullName>
    </submittedName>
</protein>
<dbReference type="Proteomes" id="UP000814033">
    <property type="component" value="Unassembled WGS sequence"/>
</dbReference>
<comment type="caution">
    <text evidence="1">The sequence shown here is derived from an EMBL/GenBank/DDBJ whole genome shotgun (WGS) entry which is preliminary data.</text>
</comment>
<evidence type="ECO:0000313" key="2">
    <source>
        <dbReference type="Proteomes" id="UP000814033"/>
    </source>
</evidence>
<organism evidence="1 2">
    <name type="scientific">Auriscalpium vulgare</name>
    <dbReference type="NCBI Taxonomy" id="40419"/>
    <lineage>
        <taxon>Eukaryota</taxon>
        <taxon>Fungi</taxon>
        <taxon>Dikarya</taxon>
        <taxon>Basidiomycota</taxon>
        <taxon>Agaricomycotina</taxon>
        <taxon>Agaricomycetes</taxon>
        <taxon>Russulales</taxon>
        <taxon>Auriscalpiaceae</taxon>
        <taxon>Auriscalpium</taxon>
    </lineage>
</organism>
<proteinExistence type="predicted"/>
<dbReference type="EMBL" id="MU276070">
    <property type="protein sequence ID" value="KAI0042352.1"/>
    <property type="molecule type" value="Genomic_DNA"/>
</dbReference>
<sequence>MNAESDHHVHTALLPIARIPPDTLMTIFSPLAADVKNFFLRSDVSSSYPLKDLSWVTVTHVRSPSKTPGSGLTTSSSPSSLASAEFPPFFHAQSKHLSQSTN</sequence>
<accession>A0ACB8REA9</accession>